<evidence type="ECO:0000256" key="20">
    <source>
        <dbReference type="SAM" id="MobiDB-lite"/>
    </source>
</evidence>
<dbReference type="CDD" id="cd14066">
    <property type="entry name" value="STKc_IRAK"/>
    <property type="match status" value="1"/>
</dbReference>
<dbReference type="Pfam" id="PF00954">
    <property type="entry name" value="S_locus_glycop"/>
    <property type="match status" value="2"/>
</dbReference>
<evidence type="ECO:0000256" key="4">
    <source>
        <dbReference type="ARBA" id="ARBA00022527"/>
    </source>
</evidence>
<keyword evidence="18" id="KW-0325">Glycoprotein</keyword>
<dbReference type="InterPro" id="IPR001480">
    <property type="entry name" value="Bulb-type_lectin_dom"/>
</dbReference>
<feature type="domain" description="Protein kinase" evidence="22">
    <location>
        <begin position="1213"/>
        <end position="1501"/>
    </location>
</feature>
<dbReference type="Pfam" id="PF07714">
    <property type="entry name" value="PK_Tyr_Ser-Thr"/>
    <property type="match status" value="2"/>
</dbReference>
<dbReference type="PANTHER" id="PTHR27002">
    <property type="entry name" value="RECEPTOR-LIKE SERINE/THREONINE-PROTEIN KINASE SD1-8"/>
    <property type="match status" value="1"/>
</dbReference>
<evidence type="ECO:0000256" key="19">
    <source>
        <dbReference type="PROSITE-ProRule" id="PRU10141"/>
    </source>
</evidence>
<keyword evidence="5" id="KW-0245">EGF-like domain</keyword>
<dbReference type="Pfam" id="PF08276">
    <property type="entry name" value="PAN_2"/>
    <property type="match status" value="2"/>
</dbReference>
<keyword evidence="9" id="KW-0732">Signal</keyword>
<dbReference type="InterPro" id="IPR011009">
    <property type="entry name" value="Kinase-like_dom_sf"/>
</dbReference>
<dbReference type="FunFam" id="1.10.510.10:FF:000345">
    <property type="entry name" value="G-type lectin S-receptor-like serine/threonine-protein kinase"/>
    <property type="match status" value="2"/>
</dbReference>
<dbReference type="InterPro" id="IPR001245">
    <property type="entry name" value="Ser-Thr/Tyr_kinase_cat_dom"/>
</dbReference>
<evidence type="ECO:0000256" key="14">
    <source>
        <dbReference type="ARBA" id="ARBA00022989"/>
    </source>
</evidence>
<dbReference type="EMBL" id="JAAMPC010000010">
    <property type="protein sequence ID" value="KAG2288442.1"/>
    <property type="molecule type" value="Genomic_DNA"/>
</dbReference>
<keyword evidence="3" id="KW-1003">Cell membrane</keyword>
<evidence type="ECO:0000256" key="13">
    <source>
        <dbReference type="ARBA" id="ARBA00022840"/>
    </source>
</evidence>
<evidence type="ECO:0000256" key="10">
    <source>
        <dbReference type="ARBA" id="ARBA00022734"/>
    </source>
</evidence>
<feature type="transmembrane region" description="Helical" evidence="21">
    <location>
        <begin position="1143"/>
        <end position="1165"/>
    </location>
</feature>
<evidence type="ECO:0000256" key="1">
    <source>
        <dbReference type="ARBA" id="ARBA00004251"/>
    </source>
</evidence>
<dbReference type="Proteomes" id="UP000886595">
    <property type="component" value="Unassembled WGS sequence"/>
</dbReference>
<protein>
    <recommendedName>
        <fullName evidence="27">Non-specific serine/threonine protein kinase</fullName>
    </recommendedName>
</protein>
<dbReference type="GO" id="GO:0005524">
    <property type="term" value="F:ATP binding"/>
    <property type="evidence" value="ECO:0007669"/>
    <property type="project" value="UniProtKB-UniRule"/>
</dbReference>
<accession>A0A8X7RI79</accession>
<dbReference type="PANTHER" id="PTHR27002:SF411">
    <property type="entry name" value="RECEPTOR-LIKE SERINE_THREONINE-PROTEIN KINASE"/>
    <property type="match status" value="1"/>
</dbReference>
<dbReference type="PROSITE" id="PS50948">
    <property type="entry name" value="PAN"/>
    <property type="match status" value="2"/>
</dbReference>
<dbReference type="SUPFAM" id="SSF51110">
    <property type="entry name" value="alpha-D-mannose-specific plant lectins"/>
    <property type="match status" value="2"/>
</dbReference>
<dbReference type="FunFam" id="3.30.200.20:FF:000401">
    <property type="entry name" value="G-type lectin S-receptor-like serine/threonine-protein kinase SD1-29"/>
    <property type="match status" value="1"/>
</dbReference>
<dbReference type="GO" id="GO:0005886">
    <property type="term" value="C:plasma membrane"/>
    <property type="evidence" value="ECO:0007669"/>
    <property type="project" value="UniProtKB-SubCell"/>
</dbReference>
<dbReference type="FunFam" id="3.30.200.20:FF:000924">
    <property type="entry name" value="Uncharacterized protein"/>
    <property type="match status" value="1"/>
</dbReference>
<dbReference type="PROSITE" id="PS50927">
    <property type="entry name" value="BULB_LECTIN"/>
    <property type="match status" value="2"/>
</dbReference>
<dbReference type="SMART" id="SM00473">
    <property type="entry name" value="PAN_AP"/>
    <property type="match status" value="2"/>
</dbReference>
<proteinExistence type="predicted"/>
<evidence type="ECO:0000259" key="24">
    <source>
        <dbReference type="PROSITE" id="PS50948"/>
    </source>
</evidence>
<evidence type="ECO:0000256" key="15">
    <source>
        <dbReference type="ARBA" id="ARBA00023136"/>
    </source>
</evidence>
<organism evidence="25 26">
    <name type="scientific">Brassica carinata</name>
    <name type="common">Ethiopian mustard</name>
    <name type="synonym">Abyssinian cabbage</name>
    <dbReference type="NCBI Taxonomy" id="52824"/>
    <lineage>
        <taxon>Eukaryota</taxon>
        <taxon>Viridiplantae</taxon>
        <taxon>Streptophyta</taxon>
        <taxon>Embryophyta</taxon>
        <taxon>Tracheophyta</taxon>
        <taxon>Spermatophyta</taxon>
        <taxon>Magnoliopsida</taxon>
        <taxon>eudicotyledons</taxon>
        <taxon>Gunneridae</taxon>
        <taxon>Pentapetalae</taxon>
        <taxon>rosids</taxon>
        <taxon>malvids</taxon>
        <taxon>Brassicales</taxon>
        <taxon>Brassicaceae</taxon>
        <taxon>Brassiceae</taxon>
        <taxon>Brassica</taxon>
    </lineage>
</organism>
<evidence type="ECO:0008006" key="27">
    <source>
        <dbReference type="Google" id="ProtNLM"/>
    </source>
</evidence>
<feature type="domain" description="Apple" evidence="24">
    <location>
        <begin position="1046"/>
        <end position="1132"/>
    </location>
</feature>
<dbReference type="InterPro" id="IPR000858">
    <property type="entry name" value="S_locus_glycoprot_dom"/>
</dbReference>
<comment type="caution">
    <text evidence="25">The sequence shown here is derived from an EMBL/GenBank/DDBJ whole genome shotgun (WGS) entry which is preliminary data.</text>
</comment>
<evidence type="ECO:0000256" key="21">
    <source>
        <dbReference type="SAM" id="Phobius"/>
    </source>
</evidence>
<comment type="subcellular location">
    <subcellularLocation>
        <location evidence="1">Cell membrane</location>
        <topology evidence="1">Single-pass type I membrane protein</topology>
    </subcellularLocation>
</comment>
<gene>
    <name evidence="25" type="ORF">Bca52824_048046</name>
</gene>
<dbReference type="InterPro" id="IPR008271">
    <property type="entry name" value="Ser/Thr_kinase_AS"/>
</dbReference>
<keyword evidence="16" id="KW-1015">Disulfide bond</keyword>
<feature type="domain" description="Bulb-type lectin" evidence="23">
    <location>
        <begin position="7"/>
        <end position="128"/>
    </location>
</feature>
<dbReference type="SMART" id="SM00108">
    <property type="entry name" value="B_lectin"/>
    <property type="match status" value="2"/>
</dbReference>
<evidence type="ECO:0000256" key="18">
    <source>
        <dbReference type="ARBA" id="ARBA00023180"/>
    </source>
</evidence>
<evidence type="ECO:0000256" key="16">
    <source>
        <dbReference type="ARBA" id="ARBA00023157"/>
    </source>
</evidence>
<dbReference type="GO" id="GO:0031625">
    <property type="term" value="F:ubiquitin protein ligase binding"/>
    <property type="evidence" value="ECO:0007669"/>
    <property type="project" value="UniProtKB-ARBA"/>
</dbReference>
<feature type="region of interest" description="Disordered" evidence="20">
    <location>
        <begin position="1504"/>
        <end position="1535"/>
    </location>
</feature>
<evidence type="ECO:0000313" key="26">
    <source>
        <dbReference type="Proteomes" id="UP000886595"/>
    </source>
</evidence>
<evidence type="ECO:0000256" key="7">
    <source>
        <dbReference type="ARBA" id="ARBA00022679"/>
    </source>
</evidence>
<keyword evidence="8 21" id="KW-0812">Transmembrane</keyword>
<dbReference type="SUPFAM" id="SSF56112">
    <property type="entry name" value="Protein kinase-like (PK-like)"/>
    <property type="match status" value="2"/>
</dbReference>
<keyword evidence="12" id="KW-0418">Kinase</keyword>
<dbReference type="CDD" id="cd00028">
    <property type="entry name" value="B_lectin"/>
    <property type="match status" value="2"/>
</dbReference>
<dbReference type="CDD" id="cd01098">
    <property type="entry name" value="PAN_AP_plant"/>
    <property type="match status" value="2"/>
</dbReference>
<dbReference type="InterPro" id="IPR000719">
    <property type="entry name" value="Prot_kinase_dom"/>
</dbReference>
<evidence type="ECO:0000259" key="23">
    <source>
        <dbReference type="PROSITE" id="PS50927"/>
    </source>
</evidence>
<dbReference type="PROSITE" id="PS00107">
    <property type="entry name" value="PROTEIN_KINASE_ATP"/>
    <property type="match status" value="1"/>
</dbReference>
<dbReference type="GO" id="GO:0004674">
    <property type="term" value="F:protein serine/threonine kinase activity"/>
    <property type="evidence" value="ECO:0007669"/>
    <property type="project" value="UniProtKB-KW"/>
</dbReference>
<keyword evidence="2" id="KW-0713">Self-incompatibility</keyword>
<evidence type="ECO:0000256" key="5">
    <source>
        <dbReference type="ARBA" id="ARBA00022536"/>
    </source>
</evidence>
<dbReference type="FunFam" id="2.90.10.10:FF:000003">
    <property type="entry name" value="G-type lectin S-receptor-like serine/threonine-protein kinase"/>
    <property type="match status" value="2"/>
</dbReference>
<keyword evidence="6" id="KW-0597">Phosphoprotein</keyword>
<evidence type="ECO:0000256" key="2">
    <source>
        <dbReference type="ARBA" id="ARBA00022471"/>
    </source>
</evidence>
<keyword evidence="10" id="KW-0430">Lectin</keyword>
<keyword evidence="11 19" id="KW-0547">Nucleotide-binding</keyword>
<dbReference type="GO" id="GO:0045087">
    <property type="term" value="P:innate immune response"/>
    <property type="evidence" value="ECO:0007669"/>
    <property type="project" value="UniProtKB-ARBA"/>
</dbReference>
<feature type="domain" description="Protein kinase" evidence="22">
    <location>
        <begin position="379"/>
        <end position="682"/>
    </location>
</feature>
<feature type="binding site" evidence="19">
    <location>
        <position position="1241"/>
    </location>
    <ligand>
        <name>ATP</name>
        <dbReference type="ChEBI" id="CHEBI:30616"/>
    </ligand>
</feature>
<dbReference type="PROSITE" id="PS50011">
    <property type="entry name" value="PROTEIN_KINASE_DOM"/>
    <property type="match status" value="2"/>
</dbReference>
<reference evidence="25 26" key="1">
    <citation type="submission" date="2020-02" db="EMBL/GenBank/DDBJ databases">
        <authorList>
            <person name="Ma Q."/>
            <person name="Huang Y."/>
            <person name="Song X."/>
            <person name="Pei D."/>
        </authorList>
    </citation>
    <scope>NUCLEOTIDE SEQUENCE [LARGE SCALE GENOMIC DNA]</scope>
    <source>
        <strain evidence="25">Sxm20200214</strain>
        <tissue evidence="25">Leaf</tissue>
    </source>
</reference>
<evidence type="ECO:0000313" key="25">
    <source>
        <dbReference type="EMBL" id="KAG2288442.1"/>
    </source>
</evidence>
<evidence type="ECO:0000256" key="12">
    <source>
        <dbReference type="ARBA" id="ARBA00022777"/>
    </source>
</evidence>
<dbReference type="InterPro" id="IPR003609">
    <property type="entry name" value="Pan_app"/>
</dbReference>
<sequence>MLLKFSHGSITPTNPLSIGQTLSSSNDVYELGFFSPHNTQDQYVGIWLKGTTPQVVVWVANREDPVTDPLANLTISSNGSLLLSNGKDGVVWSTEGTFASNRSHAELSNEGNFIITENVTGRILWESFEHLGNTMLPFSTLAYNLTTGEKQVLTSWKSDTDPSPGDFMVEITPQVPSQLFTKRGSASYWRSGPWAKTRFIGIPLMDASLTSPFSLEQDANGSVSFTYVDRNIKPPRVMITSEGPVKIFQHNGIEWELDFEVPANPCDHYGVCGPFGLCVMSSSLTCKCFKGFVPKSIEEWERGIWTDGCVRRTELLCQGNVTNENIFHPIANTKPPDNYEFTSASHAKDCHRSCLENCSCLAFSFINGIGCLVWNQELMDVVQFSEGGELLSIRLASSEVGGNNSKKTIVAIVGMLQDEKKIAVKRLSSTSGQGKEEFMNEIVLISKLQHKNLVRILGCCIEGEERLLIYEFMLNKSLDTFLFDSRRKLEIDWPKRLSIIQAIARGLLYLHRDSHLKVIHRDLKVSNILLDEKMNPKISDFGLARMYQGTEYQDNTRRVVGTLGYMSPEYAWSGMFSEKSDIYSFGVLLLEIISGEKISRFSYGVEGKTLIAYAWESWCKNGGIDLLDKDISDSCQPSEVKRCVQIGLLCVQHQPADRPNTLELLCMLTTTSDLPSPKQPTFVVNTRNEEPVSKGLISDCSLNSTKIKFICSYLKMGMVVCLLLITTLFFNSGYAAITSSSPLSVGQTLSSPGGSFELGFFTTNNSRNQYVGIWFQKVTPRVIVWVANKEKPVSSPMASLTISSNGSLVLFDGKQDHVWSSEGDLTSNKCRAELLDTGNLVLVDNVTGEYLWQSFEHLGDTMLPLTSLMYDTPHNKKRVLTSWRSETDPSPGDFVAEITPQVPSQGVIWKGSSPYWRSGPWAGTRFTGIPEMDESYINPLGMVQDVVNGTGVFAFCVLRNFNLSSIKLTSEGSLRIQRYEGTKWIKHFEGPVSSCDLYGTCGPFGLCVRSETPTCQCLKGFEPKSDEEWRSGNWSRGCARRTDLSCRENSSEETQGKERDLFYHVANVKPPDSYELASFSNEEQCHQGCLRNCSCTAFSFIKGIGCLLWDRELLDTVKFAAGGETLSLRLAHSELTGSKRIKVITIATLSLSICLILVLAAYGCWRYRMKQNDSSLVSKENVEGSWKSDLESQHVSGLNFFEIQTLQTAANNFSASNKLGQGGFGTVYKGKLHDGKEIAVKRLSTSSVQGKEEFMNEIKLISKLQHRNLVRLLGCCIDGEEKLLVFEYMVNKSLDTFLFDLKKKVEIDWPKRYNIIQGIARGLLYLHRDSLLRVVHRDLKVSNILLDEKMDPKISDFGLARMFHGKQHQDSTGSVVGTLGYMSPEYAWTGTFSEKSDIYSFGVLMLEIITGKEISSFSYGKDGKNLLSYAWESWSETGGVNLLDEDLVDYDDSVDTVEVGRCVHIGLLCVQHQAIDRPTIKQVMSMLTSTMDLPKPTQPMFVLDTSDEDSSLSQRSNGLFSVDENKSSKELNSST</sequence>
<keyword evidence="4" id="KW-0723">Serine/threonine-protein kinase</keyword>
<evidence type="ECO:0000256" key="9">
    <source>
        <dbReference type="ARBA" id="ARBA00022729"/>
    </source>
</evidence>
<dbReference type="GO" id="GO:0060320">
    <property type="term" value="P:rejection of self pollen"/>
    <property type="evidence" value="ECO:0007669"/>
    <property type="project" value="UniProtKB-KW"/>
</dbReference>
<dbReference type="Gene3D" id="3.30.200.20">
    <property type="entry name" value="Phosphorylase Kinase, domain 1"/>
    <property type="match status" value="2"/>
</dbReference>
<keyword evidence="14 21" id="KW-1133">Transmembrane helix</keyword>
<keyword evidence="17" id="KW-0675">Receptor</keyword>
<evidence type="ECO:0000256" key="3">
    <source>
        <dbReference type="ARBA" id="ARBA00022475"/>
    </source>
</evidence>
<dbReference type="InterPro" id="IPR036426">
    <property type="entry name" value="Bulb-type_lectin_dom_sf"/>
</dbReference>
<dbReference type="Gene3D" id="1.10.510.10">
    <property type="entry name" value="Transferase(Phosphotransferase) domain 1"/>
    <property type="match status" value="2"/>
</dbReference>
<feature type="domain" description="Bulb-type lectin" evidence="23">
    <location>
        <begin position="734"/>
        <end position="855"/>
    </location>
</feature>
<keyword evidence="26" id="KW-1185">Reference proteome</keyword>
<dbReference type="PROSITE" id="PS00108">
    <property type="entry name" value="PROTEIN_KINASE_ST"/>
    <property type="match status" value="2"/>
</dbReference>
<evidence type="ECO:0000259" key="22">
    <source>
        <dbReference type="PROSITE" id="PS50011"/>
    </source>
</evidence>
<name>A0A8X7RI79_BRACI</name>
<evidence type="ECO:0000256" key="6">
    <source>
        <dbReference type="ARBA" id="ARBA00022553"/>
    </source>
</evidence>
<dbReference type="Pfam" id="PF01453">
    <property type="entry name" value="B_lectin"/>
    <property type="match status" value="2"/>
</dbReference>
<keyword evidence="15 21" id="KW-0472">Membrane</keyword>
<dbReference type="Gene3D" id="2.90.10.10">
    <property type="entry name" value="Bulb-type lectin domain"/>
    <property type="match status" value="2"/>
</dbReference>
<evidence type="ECO:0000256" key="11">
    <source>
        <dbReference type="ARBA" id="ARBA00022741"/>
    </source>
</evidence>
<evidence type="ECO:0000256" key="17">
    <source>
        <dbReference type="ARBA" id="ARBA00023170"/>
    </source>
</evidence>
<keyword evidence="13 19" id="KW-0067">ATP-binding</keyword>
<dbReference type="OrthoDB" id="1105861at2759"/>
<dbReference type="GO" id="GO:0030246">
    <property type="term" value="F:carbohydrate binding"/>
    <property type="evidence" value="ECO:0007669"/>
    <property type="project" value="UniProtKB-KW"/>
</dbReference>
<evidence type="ECO:0000256" key="8">
    <source>
        <dbReference type="ARBA" id="ARBA00022692"/>
    </source>
</evidence>
<keyword evidence="7" id="KW-0808">Transferase</keyword>
<dbReference type="SMART" id="SM00220">
    <property type="entry name" value="S_TKc"/>
    <property type="match status" value="2"/>
</dbReference>
<feature type="domain" description="Apple" evidence="24">
    <location>
        <begin position="317"/>
        <end position="397"/>
    </location>
</feature>
<dbReference type="InterPro" id="IPR017441">
    <property type="entry name" value="Protein_kinase_ATP_BS"/>
</dbReference>